<evidence type="ECO:0000313" key="2">
    <source>
        <dbReference type="Proteomes" id="UP000280091"/>
    </source>
</evidence>
<dbReference type="Proteomes" id="UP000280091">
    <property type="component" value="Unassembled WGS sequence"/>
</dbReference>
<protein>
    <submittedName>
        <fullName evidence="1">Uncharacterized protein</fullName>
    </submittedName>
</protein>
<comment type="caution">
    <text evidence="1">The sequence shown here is derived from an EMBL/GenBank/DDBJ whole genome shotgun (WGS) entry which is preliminary data.</text>
</comment>
<gene>
    <name evidence="1" type="ORF">BC952_2699</name>
</gene>
<name>A0A495RU78_9FLAO</name>
<reference evidence="1 2" key="1">
    <citation type="submission" date="2018-10" db="EMBL/GenBank/DDBJ databases">
        <title>Genomic Encyclopedia of Archaeal and Bacterial Type Strains, Phase II (KMG-II): from individual species to whole genera.</title>
        <authorList>
            <person name="Goeker M."/>
        </authorList>
    </citation>
    <scope>NUCLEOTIDE SEQUENCE [LARGE SCALE GENOMIC DNA]</scope>
    <source>
        <strain evidence="1 2">DSM 15094</strain>
    </source>
</reference>
<keyword evidence="2" id="KW-1185">Reference proteome</keyword>
<accession>A0A495RU78</accession>
<organism evidence="1 2">
    <name type="scientific">Flavobacterium limicola</name>
    <dbReference type="NCBI Taxonomy" id="180441"/>
    <lineage>
        <taxon>Bacteria</taxon>
        <taxon>Pseudomonadati</taxon>
        <taxon>Bacteroidota</taxon>
        <taxon>Flavobacteriia</taxon>
        <taxon>Flavobacteriales</taxon>
        <taxon>Flavobacteriaceae</taxon>
        <taxon>Flavobacterium</taxon>
    </lineage>
</organism>
<dbReference type="AlphaFoldDB" id="A0A495RU78"/>
<evidence type="ECO:0000313" key="1">
    <source>
        <dbReference type="EMBL" id="RKS90318.1"/>
    </source>
</evidence>
<dbReference type="EMBL" id="RBXA01000004">
    <property type="protein sequence ID" value="RKS90318.1"/>
    <property type="molecule type" value="Genomic_DNA"/>
</dbReference>
<proteinExistence type="predicted"/>
<sequence length="175" mass="19709">MHLFDDLIYRSTAFTLNVLAETRAKVIEELQTGGSTIAVKNLQMIQLQKAIIAVGMFSLFESMLQEGLSCRNSFEEAKKILVQTGNINLKNSFEEFTCAINVLKHGKGKSYNVLVAKSTTLPFKIKLIGENFFDEGDVSEVSTLIEVNDKFVLDCAELIENVSKEIRKERTDFFI</sequence>
<dbReference type="OrthoDB" id="1354489at2"/>
<dbReference type="RefSeq" id="WP_121366020.1">
    <property type="nucleotide sequence ID" value="NZ_RBXA01000004.1"/>
</dbReference>